<comment type="function">
    <text evidence="1">May be involved in the formation or repair of [Fe-S] clusters present in iron-sulfur proteins.</text>
</comment>
<sequence>MPVPLLHPQATDDPRLMRWLIGTRQLPGVPPQVRALIDEGVLERAEVGPGEVRTWLGANRSWDVDGPRVRSALFDALSAQAADVSEQELRDGIDEILAREVSPVAASHGGAITVHSVRDGVLTVELTGACLGCPLSGRTLGDLITRSVQARYPQIREVKAAQPRRAWLKLKRR</sequence>
<gene>
    <name evidence="3" type="ORF">AO501_22415</name>
</gene>
<dbReference type="SUPFAM" id="SSF117916">
    <property type="entry name" value="Fe-S cluster assembly (FSCA) domain-like"/>
    <property type="match status" value="1"/>
</dbReference>
<reference evidence="3 4" key="1">
    <citation type="submission" date="2015-10" db="EMBL/GenBank/DDBJ databases">
        <title>Mycobacterium gordonae draft genome assembly.</title>
        <authorList>
            <person name="Ustinova V."/>
            <person name="Smirnova T."/>
            <person name="Blagodatskikh K."/>
            <person name="Varlamov D."/>
            <person name="Larionova E."/>
            <person name="Chernousova L."/>
        </authorList>
    </citation>
    <scope>NUCLEOTIDE SEQUENCE [LARGE SCALE GENOMIC DNA]</scope>
    <source>
        <strain evidence="3 4">CTRI 14-8773</strain>
    </source>
</reference>
<dbReference type="OrthoDB" id="9798220at2"/>
<name>A0A0Q2RXL5_MYCGO</name>
<dbReference type="EMBL" id="LKTM01000057">
    <property type="protein sequence ID" value="KQH79955.1"/>
    <property type="molecule type" value="Genomic_DNA"/>
</dbReference>
<dbReference type="GO" id="GO:0051536">
    <property type="term" value="F:iron-sulfur cluster binding"/>
    <property type="evidence" value="ECO:0007669"/>
    <property type="project" value="InterPro"/>
</dbReference>
<dbReference type="Pfam" id="PF01106">
    <property type="entry name" value="NifU"/>
    <property type="match status" value="1"/>
</dbReference>
<dbReference type="AlphaFoldDB" id="A0A0Q2RXL5"/>
<dbReference type="STRING" id="1778.A9W97_16760"/>
<protein>
    <submittedName>
        <fullName evidence="3">Nitrogen fixation protein NifU</fullName>
    </submittedName>
</protein>
<evidence type="ECO:0000313" key="3">
    <source>
        <dbReference type="EMBL" id="KQH79955.1"/>
    </source>
</evidence>
<dbReference type="Gene3D" id="3.30.300.130">
    <property type="entry name" value="Fe-S cluster assembly (FSCA)"/>
    <property type="match status" value="1"/>
</dbReference>
<dbReference type="Proteomes" id="UP000051677">
    <property type="component" value="Unassembled WGS sequence"/>
</dbReference>
<feature type="domain" description="NIF system FeS cluster assembly NifU C-terminal" evidence="2">
    <location>
        <begin position="93"/>
        <end position="158"/>
    </location>
</feature>
<dbReference type="InterPro" id="IPR001075">
    <property type="entry name" value="NIF_FeS_clus_asmbl_NifU_C"/>
</dbReference>
<dbReference type="GO" id="GO:0016226">
    <property type="term" value="P:iron-sulfur cluster assembly"/>
    <property type="evidence" value="ECO:0007669"/>
    <property type="project" value="InterPro"/>
</dbReference>
<accession>A0A0Q2RXL5</accession>
<dbReference type="InterPro" id="IPR034904">
    <property type="entry name" value="FSCA_dom_sf"/>
</dbReference>
<evidence type="ECO:0000313" key="4">
    <source>
        <dbReference type="Proteomes" id="UP000051677"/>
    </source>
</evidence>
<organism evidence="3 4">
    <name type="scientific">Mycobacterium gordonae</name>
    <dbReference type="NCBI Taxonomy" id="1778"/>
    <lineage>
        <taxon>Bacteria</taxon>
        <taxon>Bacillati</taxon>
        <taxon>Actinomycetota</taxon>
        <taxon>Actinomycetes</taxon>
        <taxon>Mycobacteriales</taxon>
        <taxon>Mycobacteriaceae</taxon>
        <taxon>Mycobacterium</taxon>
    </lineage>
</organism>
<proteinExistence type="predicted"/>
<dbReference type="GO" id="GO:0005506">
    <property type="term" value="F:iron ion binding"/>
    <property type="evidence" value="ECO:0007669"/>
    <property type="project" value="InterPro"/>
</dbReference>
<comment type="caution">
    <text evidence="3">The sequence shown here is derived from an EMBL/GenBank/DDBJ whole genome shotgun (WGS) entry which is preliminary data.</text>
</comment>
<evidence type="ECO:0000256" key="1">
    <source>
        <dbReference type="ARBA" id="ARBA00049958"/>
    </source>
</evidence>
<evidence type="ECO:0000259" key="2">
    <source>
        <dbReference type="Pfam" id="PF01106"/>
    </source>
</evidence>